<dbReference type="Proteomes" id="UP001059272">
    <property type="component" value="Chromosome"/>
</dbReference>
<name>A0AAE9NQA4_9GAMM</name>
<dbReference type="EMBL" id="JBEHEF010000005">
    <property type="protein sequence ID" value="MEQ9938102.1"/>
    <property type="molecule type" value="Genomic_DNA"/>
</dbReference>
<dbReference type="AlphaFoldDB" id="A0AAE9NQA4"/>
<dbReference type="RefSeq" id="WP_137740294.1">
    <property type="nucleotide sequence ID" value="NZ_CP090065.1"/>
</dbReference>
<sequence>MYFDNNKTSVDVFSGEFGVSDKTWNLDAVRWGVIEKKKIIANLEGKMGSGPFEAEITLLWREESGDYYGKGSITYHNFGPKYKHNDFSVEIRQLDIYIEEDICVIKKAKWVENERPYLFYGELERVEN</sequence>
<proteinExistence type="predicted"/>
<keyword evidence="4" id="KW-1185">Reference proteome</keyword>
<organism evidence="2 3">
    <name type="scientific">Pectobacterium polonicum</name>
    <dbReference type="NCBI Taxonomy" id="2485124"/>
    <lineage>
        <taxon>Bacteria</taxon>
        <taxon>Pseudomonadati</taxon>
        <taxon>Pseudomonadota</taxon>
        <taxon>Gammaproteobacteria</taxon>
        <taxon>Enterobacterales</taxon>
        <taxon>Pectobacteriaceae</taxon>
        <taxon>Pectobacterium</taxon>
    </lineage>
</organism>
<accession>A0AAE9NQA4</accession>
<evidence type="ECO:0000313" key="4">
    <source>
        <dbReference type="Proteomes" id="UP001463408"/>
    </source>
</evidence>
<dbReference type="Proteomes" id="UP001463408">
    <property type="component" value="Unassembled WGS sequence"/>
</dbReference>
<dbReference type="KEGG" id="ppoo:LW347_14830"/>
<evidence type="ECO:0000313" key="2">
    <source>
        <dbReference type="EMBL" id="UVO07172.1"/>
    </source>
</evidence>
<reference evidence="1 4" key="2">
    <citation type="submission" date="2024-06" db="EMBL/GenBank/DDBJ databases">
        <title>Pangenomics to understand the prophage dynamics in the radiating lineages of P. brasiliense.</title>
        <authorList>
            <person name="Pardeshi L.A."/>
            <person name="Van Duivenbode I."/>
            <person name="Jonkheer E.M."/>
            <person name="Pel M.J.C."/>
            <person name="Kupczok A."/>
            <person name="De Ridder D."/>
            <person name="Smit S."/>
            <person name="Van Der Lee T.J."/>
        </authorList>
    </citation>
    <scope>NUCLEOTIDE SEQUENCE [LARGE SCALE GENOMIC DNA]</scope>
    <source>
        <strain evidence="1 4">PD 8607</strain>
    </source>
</reference>
<evidence type="ECO:0000313" key="1">
    <source>
        <dbReference type="EMBL" id="MEQ9938102.1"/>
    </source>
</evidence>
<evidence type="ECO:0000313" key="3">
    <source>
        <dbReference type="Proteomes" id="UP001059272"/>
    </source>
</evidence>
<gene>
    <name evidence="1" type="ORF">ABRQ07_10845</name>
    <name evidence="2" type="ORF">LW347_14830</name>
</gene>
<dbReference type="EMBL" id="CP090065">
    <property type="protein sequence ID" value="UVO07172.1"/>
    <property type="molecule type" value="Genomic_DNA"/>
</dbReference>
<protein>
    <submittedName>
        <fullName evidence="2">Uncharacterized protein</fullName>
    </submittedName>
</protein>
<reference evidence="2" key="1">
    <citation type="submission" date="2021-12" db="EMBL/GenBank/DDBJ databases">
        <title>Genome sequence of novel Pectobacterium sp. causing blackleg.</title>
        <authorList>
            <person name="Wang J."/>
        </authorList>
    </citation>
    <scope>NUCLEOTIDE SEQUENCE</scope>
    <source>
        <strain evidence="2">BY21311</strain>
    </source>
</reference>